<name>G0P7H1_CAEBE</name>
<keyword evidence="4" id="KW-1185">Reference proteome</keyword>
<dbReference type="HOGENOM" id="CLU_1950679_0_0_1"/>
<accession>G0P7H1</accession>
<feature type="region of interest" description="Disordered" evidence="2">
    <location>
        <begin position="108"/>
        <end position="129"/>
    </location>
</feature>
<evidence type="ECO:0000256" key="1">
    <source>
        <dbReference type="SAM" id="Coils"/>
    </source>
</evidence>
<dbReference type="EMBL" id="GL380114">
    <property type="protein sequence ID" value="EGT46952.1"/>
    <property type="molecule type" value="Genomic_DNA"/>
</dbReference>
<evidence type="ECO:0000256" key="2">
    <source>
        <dbReference type="SAM" id="MobiDB-lite"/>
    </source>
</evidence>
<dbReference type="InParanoid" id="G0P7H1"/>
<reference evidence="4" key="1">
    <citation type="submission" date="2011-07" db="EMBL/GenBank/DDBJ databases">
        <authorList>
            <consortium name="Caenorhabditis brenneri Sequencing and Analysis Consortium"/>
            <person name="Wilson R.K."/>
        </authorList>
    </citation>
    <scope>NUCLEOTIDE SEQUENCE [LARGE SCALE GENOMIC DNA]</scope>
    <source>
        <strain evidence="4">PB2801</strain>
    </source>
</reference>
<dbReference type="AlphaFoldDB" id="G0P7H1"/>
<dbReference type="Proteomes" id="UP000008068">
    <property type="component" value="Unassembled WGS sequence"/>
</dbReference>
<gene>
    <name evidence="3" type="ORF">CAEBREN_06835</name>
</gene>
<feature type="coiled-coil region" evidence="1">
    <location>
        <begin position="1"/>
        <end position="35"/>
    </location>
</feature>
<organism evidence="4">
    <name type="scientific">Caenorhabditis brenneri</name>
    <name type="common">Nematode worm</name>
    <dbReference type="NCBI Taxonomy" id="135651"/>
    <lineage>
        <taxon>Eukaryota</taxon>
        <taxon>Metazoa</taxon>
        <taxon>Ecdysozoa</taxon>
        <taxon>Nematoda</taxon>
        <taxon>Chromadorea</taxon>
        <taxon>Rhabditida</taxon>
        <taxon>Rhabditina</taxon>
        <taxon>Rhabditomorpha</taxon>
        <taxon>Rhabditoidea</taxon>
        <taxon>Rhabditidae</taxon>
        <taxon>Peloderinae</taxon>
        <taxon>Caenorhabditis</taxon>
    </lineage>
</organism>
<keyword evidence="1" id="KW-0175">Coiled coil</keyword>
<protein>
    <submittedName>
        <fullName evidence="3">Uncharacterized protein</fullName>
    </submittedName>
</protein>
<sequence>MSALEDLVMDLKGEIEQLKLKNEQTEKYVKMLKEKDDQSSDDVRPLQNCFKCLDLDQIDMKEELEFLQNWSFRFQEEKTSKARDEAIAKIKSVVTELGEIYGALEKMRQESTASKMEDSEKESDRNCCC</sequence>
<evidence type="ECO:0000313" key="4">
    <source>
        <dbReference type="Proteomes" id="UP000008068"/>
    </source>
</evidence>
<proteinExistence type="predicted"/>
<evidence type="ECO:0000313" key="3">
    <source>
        <dbReference type="EMBL" id="EGT46952.1"/>
    </source>
</evidence>